<evidence type="ECO:0000313" key="2">
    <source>
        <dbReference type="Proteomes" id="UP001234297"/>
    </source>
</evidence>
<evidence type="ECO:0000313" key="1">
    <source>
        <dbReference type="EMBL" id="KAJ8649551.1"/>
    </source>
</evidence>
<name>A0ACC2MVT8_PERAE</name>
<reference evidence="1 2" key="1">
    <citation type="journal article" date="2022" name="Hortic Res">
        <title>A haplotype resolved chromosomal level avocado genome allows analysis of novel avocado genes.</title>
        <authorList>
            <person name="Nath O."/>
            <person name="Fletcher S.J."/>
            <person name="Hayward A."/>
            <person name="Shaw L.M."/>
            <person name="Masouleh A.K."/>
            <person name="Furtado A."/>
            <person name="Henry R.J."/>
            <person name="Mitter N."/>
        </authorList>
    </citation>
    <scope>NUCLEOTIDE SEQUENCE [LARGE SCALE GENOMIC DNA]</scope>
    <source>
        <strain evidence="2">cv. Hass</strain>
    </source>
</reference>
<gene>
    <name evidence="1" type="ORF">MRB53_002574</name>
</gene>
<accession>A0ACC2MVT8</accession>
<keyword evidence="2" id="KW-1185">Reference proteome</keyword>
<proteinExistence type="predicted"/>
<dbReference type="EMBL" id="CM056809">
    <property type="protein sequence ID" value="KAJ8649551.1"/>
    <property type="molecule type" value="Genomic_DNA"/>
</dbReference>
<organism evidence="1 2">
    <name type="scientific">Persea americana</name>
    <name type="common">Avocado</name>
    <dbReference type="NCBI Taxonomy" id="3435"/>
    <lineage>
        <taxon>Eukaryota</taxon>
        <taxon>Viridiplantae</taxon>
        <taxon>Streptophyta</taxon>
        <taxon>Embryophyta</taxon>
        <taxon>Tracheophyta</taxon>
        <taxon>Spermatophyta</taxon>
        <taxon>Magnoliopsida</taxon>
        <taxon>Magnoliidae</taxon>
        <taxon>Laurales</taxon>
        <taxon>Lauraceae</taxon>
        <taxon>Persea</taxon>
    </lineage>
</organism>
<dbReference type="Proteomes" id="UP001234297">
    <property type="component" value="Chromosome 1"/>
</dbReference>
<comment type="caution">
    <text evidence="1">The sequence shown here is derived from an EMBL/GenBank/DDBJ whole genome shotgun (WGS) entry which is preliminary data.</text>
</comment>
<protein>
    <submittedName>
        <fullName evidence="1">Uncharacterized protein</fullName>
    </submittedName>
</protein>
<sequence>MPSRAFMDSNSSLPSIRNPTNPTSKMIDMEPKPQLNRLARGAVLLGCAPRRNLSRRVAEKVNPAVYKIGRSQASKNKWVEMGKTLVELSRKVEHVAGRAEDLLQRVHDGKVIDTKDIEDLKKRKLITLQTWKGYSLQKGPNYAPKRVKAAADLTRDHLLRTMPRQAIKK</sequence>